<organism evidence="2 3">
    <name type="scientific">Perca flavescens</name>
    <name type="common">American yellow perch</name>
    <name type="synonym">Morone flavescens</name>
    <dbReference type="NCBI Taxonomy" id="8167"/>
    <lineage>
        <taxon>Eukaryota</taxon>
        <taxon>Metazoa</taxon>
        <taxon>Chordata</taxon>
        <taxon>Craniata</taxon>
        <taxon>Vertebrata</taxon>
        <taxon>Euteleostomi</taxon>
        <taxon>Actinopterygii</taxon>
        <taxon>Neopterygii</taxon>
        <taxon>Teleostei</taxon>
        <taxon>Neoteleostei</taxon>
        <taxon>Acanthomorphata</taxon>
        <taxon>Eupercaria</taxon>
        <taxon>Perciformes</taxon>
        <taxon>Percoidei</taxon>
        <taxon>Percidae</taxon>
        <taxon>Percinae</taxon>
        <taxon>Perca</taxon>
    </lineage>
</organism>
<feature type="region of interest" description="Disordered" evidence="1">
    <location>
        <begin position="19"/>
        <end position="67"/>
    </location>
</feature>
<comment type="caution">
    <text evidence="2">The sequence shown here is derived from an EMBL/GenBank/DDBJ whole genome shotgun (WGS) entry which is preliminary data.</text>
</comment>
<gene>
    <name evidence="2" type="ORF">EPR50_G00237570</name>
</gene>
<evidence type="ECO:0000313" key="3">
    <source>
        <dbReference type="Proteomes" id="UP000295070"/>
    </source>
</evidence>
<sequence>MERRKECLDGGVEFRGRMLKGGRGESAGGGAQCHRSTGGLLVSGQQTDRQRHTAQLRDPVKQDHRQKVPCKTTSLLEDPWAFSEELQIFPSAVVIGLSRPPDLFVCPYLCSVRRNPK</sequence>
<dbReference type="Proteomes" id="UP000295070">
    <property type="component" value="Chromosome 24"/>
</dbReference>
<evidence type="ECO:0000313" key="2">
    <source>
        <dbReference type="EMBL" id="TDG96226.1"/>
    </source>
</evidence>
<accession>A0A484BZ97</accession>
<evidence type="ECO:0000256" key="1">
    <source>
        <dbReference type="SAM" id="MobiDB-lite"/>
    </source>
</evidence>
<reference evidence="2 3" key="1">
    <citation type="submission" date="2019-01" db="EMBL/GenBank/DDBJ databases">
        <title>A chromosome-scale genome assembly of the yellow perch, Perca flavescens.</title>
        <authorList>
            <person name="Feron R."/>
            <person name="Morvezen R."/>
            <person name="Bestin A."/>
            <person name="Haffray P."/>
            <person name="Klopp C."/>
            <person name="Zahm M."/>
            <person name="Cabau C."/>
            <person name="Roques C."/>
            <person name="Donnadieu C."/>
            <person name="Bouchez O."/>
            <person name="Christie M."/>
            <person name="Larson W."/>
            <person name="Guiguen Y."/>
        </authorList>
    </citation>
    <scope>NUCLEOTIDE SEQUENCE [LARGE SCALE GENOMIC DNA]</scope>
    <source>
        <strain evidence="2">YP-PL-M2</strain>
        <tissue evidence="2">Blood</tissue>
    </source>
</reference>
<protein>
    <submittedName>
        <fullName evidence="2">Uncharacterized protein</fullName>
    </submittedName>
</protein>
<feature type="compositionally biased region" description="Gly residues" evidence="1">
    <location>
        <begin position="19"/>
        <end position="31"/>
    </location>
</feature>
<dbReference type="AlphaFoldDB" id="A0A484BZ97"/>
<dbReference type="EMBL" id="SCKG01000024">
    <property type="protein sequence ID" value="TDG96226.1"/>
    <property type="molecule type" value="Genomic_DNA"/>
</dbReference>
<proteinExistence type="predicted"/>
<name>A0A484BZ97_PERFV</name>
<keyword evidence="3" id="KW-1185">Reference proteome</keyword>